<evidence type="ECO:0000313" key="2">
    <source>
        <dbReference type="EMBL" id="COX59801.1"/>
    </source>
</evidence>
<proteinExistence type="predicted"/>
<accession>A0A0U0TFM4</accession>
<organism evidence="2 3">
    <name type="scientific">Mycobacterium tuberculosis</name>
    <dbReference type="NCBI Taxonomy" id="1773"/>
    <lineage>
        <taxon>Bacteria</taxon>
        <taxon>Bacillati</taxon>
        <taxon>Actinomycetota</taxon>
        <taxon>Actinomycetes</taxon>
        <taxon>Mycobacteriales</taxon>
        <taxon>Mycobacteriaceae</taxon>
        <taxon>Mycobacterium</taxon>
        <taxon>Mycobacterium tuberculosis complex</taxon>
    </lineage>
</organism>
<evidence type="ECO:0000313" key="3">
    <source>
        <dbReference type="Proteomes" id="UP000038802"/>
    </source>
</evidence>
<protein>
    <submittedName>
        <fullName evidence="2">Uncharacterized protein</fullName>
    </submittedName>
</protein>
<reference evidence="3" key="1">
    <citation type="submission" date="2015-03" db="EMBL/GenBank/DDBJ databases">
        <authorList>
            <consortium name="Pathogen Informatics"/>
        </authorList>
    </citation>
    <scope>NUCLEOTIDE SEQUENCE [LARGE SCALE GENOMIC DNA]</scope>
    <source>
        <strain evidence="3">K00500041</strain>
    </source>
</reference>
<name>A0A0U0TFM4_MYCTX</name>
<gene>
    <name evidence="2" type="ORF">ERS007703_05364</name>
</gene>
<evidence type="ECO:0000256" key="1">
    <source>
        <dbReference type="SAM" id="MobiDB-lite"/>
    </source>
</evidence>
<dbReference type="AlphaFoldDB" id="A0A0U0TFM4"/>
<feature type="compositionally biased region" description="Polar residues" evidence="1">
    <location>
        <begin position="46"/>
        <end position="55"/>
    </location>
</feature>
<feature type="compositionally biased region" description="Polar residues" evidence="1">
    <location>
        <begin position="20"/>
        <end position="34"/>
    </location>
</feature>
<sequence>MARRVSAASPDGKKTRWPRSAQSRHNGPASSRNIRSPLPPHDAHDQSLTGMITTKSGRRLCRATARSESSGDTQCVRYARSMASSPVTLNRSRRRSRVRAT</sequence>
<feature type="region of interest" description="Disordered" evidence="1">
    <location>
        <begin position="1"/>
        <end position="57"/>
    </location>
</feature>
<dbReference type="EMBL" id="CSAE01001410">
    <property type="protein sequence ID" value="COX59801.1"/>
    <property type="molecule type" value="Genomic_DNA"/>
</dbReference>
<dbReference type="Proteomes" id="UP000038802">
    <property type="component" value="Unassembled WGS sequence"/>
</dbReference>